<gene>
    <name evidence="3" type="ORF">F3J40_11145</name>
</gene>
<name>A0ABX0RC70_9GAMM</name>
<protein>
    <submittedName>
        <fullName evidence="3">Cupin domain-containing protein</fullName>
    </submittedName>
</protein>
<dbReference type="InterPro" id="IPR014710">
    <property type="entry name" value="RmlC-like_jellyroll"/>
</dbReference>
<dbReference type="SUPFAM" id="SSF51182">
    <property type="entry name" value="RmlC-like cupins"/>
    <property type="match status" value="1"/>
</dbReference>
<accession>A0ABX0RC70</accession>
<dbReference type="InterPro" id="IPR011051">
    <property type="entry name" value="RmlC_Cupin_sf"/>
</dbReference>
<dbReference type="InterPro" id="IPR032783">
    <property type="entry name" value="AraC_lig"/>
</dbReference>
<dbReference type="PANTHER" id="PTHR36448">
    <property type="entry name" value="BLR7373 PROTEIN"/>
    <property type="match status" value="1"/>
</dbReference>
<keyword evidence="1" id="KW-0238">DNA-binding</keyword>
<proteinExistence type="predicted"/>
<organism evidence="3 4">
    <name type="scientific">Candidatus Pantoea multigeneris</name>
    <dbReference type="NCBI Taxonomy" id="2608357"/>
    <lineage>
        <taxon>Bacteria</taxon>
        <taxon>Pseudomonadati</taxon>
        <taxon>Pseudomonadota</taxon>
        <taxon>Gammaproteobacteria</taxon>
        <taxon>Enterobacterales</taxon>
        <taxon>Erwiniaceae</taxon>
        <taxon>Pantoea</taxon>
    </lineage>
</organism>
<dbReference type="EMBL" id="VWXF01000004">
    <property type="protein sequence ID" value="NIF22153.1"/>
    <property type="molecule type" value="Genomic_DNA"/>
</dbReference>
<reference evidence="3 4" key="1">
    <citation type="journal article" date="2019" name="bioRxiv">
        <title>Bacteria contribute to plant secondary compound degradation in a generalist herbivore system.</title>
        <authorList>
            <person name="Francoeur C.B."/>
            <person name="Khadempour L."/>
            <person name="Moreira-Soto R.D."/>
            <person name="Gotting K."/>
            <person name="Book A.J."/>
            <person name="Pinto-Tomas A.A."/>
            <person name="Keefover-Ring K."/>
            <person name="Currie C.R."/>
        </authorList>
    </citation>
    <scope>NUCLEOTIDE SEQUENCE [LARGE SCALE GENOMIC DNA]</scope>
    <source>
        <strain evidence="3">Acro-835</strain>
    </source>
</reference>
<feature type="domain" description="AraC-type transcription regulator ligand-binding" evidence="2">
    <location>
        <begin position="99"/>
        <end position="158"/>
    </location>
</feature>
<evidence type="ECO:0000313" key="3">
    <source>
        <dbReference type="EMBL" id="NIF22153.1"/>
    </source>
</evidence>
<sequence length="200" mass="22292">MGQGGKVMLTRRHFLQISTLTALTLPVWRCWGANATGPSPFELVEQWYAQPADWVPNHPGLPIVHFRHALAYDPLNAKLQRSGWRMQWQGQPFAKPYFHSQAHVLHVVTAGTGVMQTGGDKGKQVQLRQGDLLFLPAGTGQQLLSADPRFQTQAWYPEKQSWDVCRSALSTSAQCRQSATTLSAASRKMMQAFGTQFLTT</sequence>
<keyword evidence="4" id="KW-1185">Reference proteome</keyword>
<comment type="caution">
    <text evidence="3">The sequence shown here is derived from an EMBL/GenBank/DDBJ whole genome shotgun (WGS) entry which is preliminary data.</text>
</comment>
<dbReference type="InterPro" id="IPR047121">
    <property type="entry name" value="YjiB-like"/>
</dbReference>
<evidence type="ECO:0000256" key="1">
    <source>
        <dbReference type="ARBA" id="ARBA00023125"/>
    </source>
</evidence>
<dbReference type="Gene3D" id="2.60.120.10">
    <property type="entry name" value="Jelly Rolls"/>
    <property type="match status" value="1"/>
</dbReference>
<dbReference type="Pfam" id="PF12852">
    <property type="entry name" value="Cupin_6"/>
    <property type="match status" value="1"/>
</dbReference>
<dbReference type="CDD" id="cd02219">
    <property type="entry name" value="cupin_YjlB-like"/>
    <property type="match status" value="1"/>
</dbReference>
<dbReference type="Proteomes" id="UP001515683">
    <property type="component" value="Unassembled WGS sequence"/>
</dbReference>
<evidence type="ECO:0000313" key="4">
    <source>
        <dbReference type="Proteomes" id="UP001515683"/>
    </source>
</evidence>
<dbReference type="PANTHER" id="PTHR36448:SF2">
    <property type="entry name" value="CUPIN TYPE-1 DOMAIN-CONTAINING PROTEIN"/>
    <property type="match status" value="1"/>
</dbReference>
<evidence type="ECO:0000259" key="2">
    <source>
        <dbReference type="Pfam" id="PF12852"/>
    </source>
</evidence>